<feature type="domain" description="Fibronectin type-III" evidence="4">
    <location>
        <begin position="1823"/>
        <end position="1922"/>
    </location>
</feature>
<evidence type="ECO:0000256" key="3">
    <source>
        <dbReference type="SAM" id="Phobius"/>
    </source>
</evidence>
<proteinExistence type="predicted"/>
<dbReference type="PANTHER" id="PTHR13817">
    <property type="entry name" value="TITIN"/>
    <property type="match status" value="1"/>
</dbReference>
<dbReference type="SUPFAM" id="SSF49265">
    <property type="entry name" value="Fibronectin type III"/>
    <property type="match status" value="4"/>
</dbReference>
<feature type="domain" description="Fibronectin type-III" evidence="4">
    <location>
        <begin position="2000"/>
        <end position="2094"/>
    </location>
</feature>
<dbReference type="Pfam" id="PF13385">
    <property type="entry name" value="Laminin_G_3"/>
    <property type="match status" value="1"/>
</dbReference>
<feature type="domain" description="Fibronectin type-III" evidence="4">
    <location>
        <begin position="1342"/>
        <end position="1439"/>
    </location>
</feature>
<dbReference type="EMBL" id="BK067789">
    <property type="protein sequence ID" value="DBA52074.1"/>
    <property type="molecule type" value="Genomic_DNA"/>
</dbReference>
<organism evidence="5">
    <name type="scientific">Nitrosopumilaceae spindle-shaped virus</name>
    <dbReference type="NCBI Taxonomy" id="3065433"/>
    <lineage>
        <taxon>Viruses</taxon>
    </lineage>
</organism>
<protein>
    <submittedName>
        <fullName evidence="5">ORF35</fullName>
    </submittedName>
</protein>
<reference evidence="5" key="1">
    <citation type="journal article" date="2024" name="Environ. Microbiol. Rep.">
        <title>Hiding in plain sight: The discovery of complete genomes of 11 hypothetical spindle-shaped viruses that putatively infect mesophilic ammonia-oxidizing archaea.</title>
        <authorList>
            <person name="Ni Y."/>
            <person name="Xu T."/>
            <person name="Yan S."/>
            <person name="Chen L."/>
            <person name="Wang Y."/>
        </authorList>
    </citation>
    <scope>NUCLEOTIDE SEQUENCE</scope>
    <source>
        <strain evidence="5">NMC1</strain>
    </source>
</reference>
<evidence type="ECO:0000256" key="2">
    <source>
        <dbReference type="SAM" id="MobiDB-lite"/>
    </source>
</evidence>
<dbReference type="Pfam" id="PF00041">
    <property type="entry name" value="fn3"/>
    <property type="match status" value="1"/>
</dbReference>
<feature type="transmembrane region" description="Helical" evidence="3">
    <location>
        <begin position="2312"/>
        <end position="2328"/>
    </location>
</feature>
<evidence type="ECO:0000259" key="4">
    <source>
        <dbReference type="PROSITE" id="PS50853"/>
    </source>
</evidence>
<dbReference type="CDD" id="cd00063">
    <property type="entry name" value="FN3"/>
    <property type="match status" value="2"/>
</dbReference>
<dbReference type="PROSITE" id="PS50853">
    <property type="entry name" value="FN3"/>
    <property type="match status" value="5"/>
</dbReference>
<accession>A0AAT9J9X9</accession>
<dbReference type="InterPro" id="IPR050964">
    <property type="entry name" value="Striated_Muscle_Regulatory"/>
</dbReference>
<sequence>MNSKVILVIPLMVFLLVPTAVFAQTDFGSTSNQTISGFEPLEDIVMTPPPSTTPLNEYTFTPSQEIEITTPITGLVSSPPDGFESVTVEKFGTNYETFVDESGYLYRVYDMWSNVTITGLVNSEQRTFQQYNDSWHYELDADNKIIIINDMVEQSEYPQVTENYTIEQIDDETFLYSTHTPYVSDGYDWKPYVLGQDENVVQVQVAGGTIVFDKVAGAVTIFNDYETVIDSDSYTVRTALLDSDVWASLDVNNADVETTVVEDGDKVTVSFIRENNEGLFKTEYVIGSGQVKTTAYFTNYIYDNNKFAFTQTLDLPDSIISLNEMESIDLTDYVGQSFPREVLEQNEDLILNIKDMYYSSGLGFDNLWSVNVTTPTKVSLDYANVEQTQTVIGDTVELDPIFGIGTTAGWIRSVGVTSTPSQNCPVASDSKIYYLRNYNSYPSYNGCRAPIAEFDVSSIPDNATVTSVNINYEIDWVSGASNGMNAVDWNDISIKDHTTTMIGWDDATNASSGQSYVTNETGGNGSAGDIVNVNLGTLGNTNVENQLNASTSVDGVADWFSVGFPFSNTTQQSYVRDVGYKNVAMSVVYTLPPSTPTNVTTTANGSNVDLSWTASNSNSDYIVSSSASTADGTNYGATNGVSGKIGNAWDFDGINDYVNIPSITNGSNGYTWSVWADITSNGNGMEILGKANAGNLLIPDESTYGSSWASVYFAGTTSGTGINTMDSGWHHYVGVTDCAGYSQWQCPVTIYMDGSSIATGTSGYYADNYYFLGARNNSGSPAYFTNGTIDELAIYQRALTSSEVGTLYNSGNANTPNSISTSNLSHYYNFEQTGNTLTNMAVTVDPLVVTYDVKRDGTSLGTTTNTSFTDTTTAYGTPYLFSLTASTSNGTSPSTANIPITLTVPEPTNLSASLNAPNVDLSWTGASGATGYKIEHSTDGTTWTNVVANASANPWTWDSANSFSISVNGTEITKTSGAGWNSYIRTNQTITSGSGGSIAWKLPTATSNNYETGGFSQGSYTPNSTYSDFKYSIMFINSGQVQVWENNAHMGNFTITGFNPSTSVFKVDMDNTGTVTYWHNNELLHTSNTTASGTYYGHAALYTQNTTLLMLDESYSHTAPTQNSDNYYQVKALIGSAESTANTGSSTITPVNYRTYTSTASASTCDTGTITADIMHEIGMPSQVGGNRYCLVTSMEYDISAISDAATITSAVIEESHVIWSTGFSPSCDYKSNMFYQPSTSTTQEKWDSVIAGTVYANDPACITGYTSNNVYDVPLSAQAMTDIETQLSGDWFGINWAIDNFPSLANAGTVGTPASIYNGSSLLKLEYIAPASLAVGGTPDAPTGLTATFNVTTADMDLAWSTPASDNGSAIVGYKVEVSTDDITYTTLVADTGNTNTTYTDLNPTMGSLNYYKVSAINAYGSGAVSNTDNDMAGVPPDAPTITSTSTDSANSAPLEITVNWSAPTVTGTAGISNYEVYRDSTLITTVGNVTTYVDTVPTGGGTFVYELKSVTPHGTSVLSATASHTTPTPPPAPTSSPTLDIANPNPSPFDVTVTFAMPSSGGSAITSFEIFRSTDDVTFASVGTTSTLIFSDTVPNAGTFYYKFASTNLVGNSGQSPSGSITTATVPDSPTVTLAINNPNTLPFDITATFVAPASDGGSALIDYDLQYSDDNVTFAEIAGGITGSYTHTVATAGTHYFQATVRNNVGDSVTGVVANMDTPTVPDAPTVAVTTDNPNTNPLDITSSFVAPADNGGSTITGYNLFVSDDDITYTQVQTNVTADQVTTVASSGTYYFKAQAINLVGTSLQGSASINVTPTLPSVPLNATSAISNVDTAPYTMIVSWDTPTSNGGSNLTGYDVYRKQGSASPVFITNTTALTITDTVPSVLSTNFTYQIYSVNNVGQSATYVDTVVTTNNVPSAPVLAVTTGTTVLSWNAPASDATITGYKVFRDSVLLTTVTTLTHTDFTTIVFGNSYVYKVVAVSSLGDSADSNNVTTTPETEITGMVALGVTGTGAVIDWDEPAYYQGQVTSYNVYYGNSGTPATGAGTTTNTYSNFAPQLDYDTTYVFGVSINSPLGNSGLSNIVAITTNVDTSIVSSDPTTGGMSWFDIDSVNNQSVNVIEFQRETQDDIVNGTTVVFDTLQVGYPSWWDEMTCDVDYKFAGQTDQYVEGTDMVAVVNPADGNQQIIGFQFHDIDNEVVTVQCAPQQTTQDDGVSAKYVMTQNSFGTLQADGTYTEGLPNIPIVSQITNFSNGTYGTDGDFGALNIVGLFAILISMVGFNRLNPIVGVLLSASMIFVLSWFGIITIPTALIGAIALVIFLAWGATRNR</sequence>
<evidence type="ECO:0000256" key="1">
    <source>
        <dbReference type="ARBA" id="ARBA00022737"/>
    </source>
</evidence>
<keyword evidence="3" id="KW-0472">Membrane</keyword>
<dbReference type="SMART" id="SM00060">
    <property type="entry name" value="FN3"/>
    <property type="match status" value="9"/>
</dbReference>
<dbReference type="InterPro" id="IPR036116">
    <property type="entry name" value="FN3_sf"/>
</dbReference>
<feature type="domain" description="Fibronectin type-III" evidence="4">
    <location>
        <begin position="1724"/>
        <end position="1822"/>
    </location>
</feature>
<name>A0AAT9J9X9_9VIRU</name>
<keyword evidence="1" id="KW-0677">Repeat</keyword>
<dbReference type="InterPro" id="IPR003961">
    <property type="entry name" value="FN3_dom"/>
</dbReference>
<dbReference type="PANTHER" id="PTHR13817:SF73">
    <property type="entry name" value="FIBRONECTIN TYPE-III DOMAIN-CONTAINING PROTEIN"/>
    <property type="match status" value="1"/>
</dbReference>
<keyword evidence="3" id="KW-0812">Transmembrane</keyword>
<feature type="domain" description="Fibronectin type-III" evidence="4">
    <location>
        <begin position="1440"/>
        <end position="1533"/>
    </location>
</feature>
<evidence type="ECO:0000313" key="5">
    <source>
        <dbReference type="EMBL" id="DBA52074.1"/>
    </source>
</evidence>
<reference evidence="5" key="2">
    <citation type="submission" date="2024-03" db="EMBL/GenBank/DDBJ databases">
        <authorList>
            <person name="Ni Y."/>
            <person name="Xu T."/>
            <person name="Yan S."/>
            <person name="Chen L."/>
            <person name="Wang Y."/>
        </authorList>
    </citation>
    <scope>NUCLEOTIDE SEQUENCE</scope>
    <source>
        <strain evidence="5">NMC1</strain>
    </source>
</reference>
<feature type="region of interest" description="Disordered" evidence="2">
    <location>
        <begin position="1521"/>
        <end position="1545"/>
    </location>
</feature>
<dbReference type="InterPro" id="IPR013320">
    <property type="entry name" value="ConA-like_dom_sf"/>
</dbReference>
<dbReference type="Gene3D" id="2.60.40.10">
    <property type="entry name" value="Immunoglobulins"/>
    <property type="match status" value="6"/>
</dbReference>
<dbReference type="SUPFAM" id="SSF49899">
    <property type="entry name" value="Concanavalin A-like lectins/glucanases"/>
    <property type="match status" value="1"/>
</dbReference>
<keyword evidence="3" id="KW-1133">Transmembrane helix</keyword>
<dbReference type="InterPro" id="IPR013783">
    <property type="entry name" value="Ig-like_fold"/>
</dbReference>